<dbReference type="GO" id="GO:0008234">
    <property type="term" value="F:cysteine-type peptidase activity"/>
    <property type="evidence" value="ECO:0007669"/>
    <property type="project" value="InterPro"/>
</dbReference>
<accession>A0A843WU66</accession>
<feature type="region of interest" description="Disordered" evidence="4">
    <location>
        <begin position="267"/>
        <end position="303"/>
    </location>
</feature>
<feature type="compositionally biased region" description="Basic and acidic residues" evidence="4">
    <location>
        <begin position="278"/>
        <end position="291"/>
    </location>
</feature>
<evidence type="ECO:0000256" key="4">
    <source>
        <dbReference type="SAM" id="MobiDB-lite"/>
    </source>
</evidence>
<proteinExistence type="inferred from homology"/>
<evidence type="ECO:0000256" key="1">
    <source>
        <dbReference type="ARBA" id="ARBA00005234"/>
    </source>
</evidence>
<comment type="similarity">
    <text evidence="1">Belongs to the peptidase C48 family.</text>
</comment>
<dbReference type="GO" id="GO:0006508">
    <property type="term" value="P:proteolysis"/>
    <property type="evidence" value="ECO:0007669"/>
    <property type="project" value="UniProtKB-KW"/>
</dbReference>
<name>A0A843WU66_COLES</name>
<feature type="region of interest" description="Disordered" evidence="4">
    <location>
        <begin position="349"/>
        <end position="383"/>
    </location>
</feature>
<feature type="domain" description="Ubiquitin-like protease family profile" evidence="5">
    <location>
        <begin position="475"/>
        <end position="649"/>
    </location>
</feature>
<evidence type="ECO:0000313" key="7">
    <source>
        <dbReference type="Proteomes" id="UP000652761"/>
    </source>
</evidence>
<dbReference type="SUPFAM" id="SSF54001">
    <property type="entry name" value="Cysteine proteinases"/>
    <property type="match status" value="1"/>
</dbReference>
<dbReference type="Proteomes" id="UP000652761">
    <property type="component" value="Unassembled WGS sequence"/>
</dbReference>
<evidence type="ECO:0000256" key="3">
    <source>
        <dbReference type="ARBA" id="ARBA00022801"/>
    </source>
</evidence>
<dbReference type="InterPro" id="IPR038765">
    <property type="entry name" value="Papain-like_cys_pep_sf"/>
</dbReference>
<dbReference type="PANTHER" id="PTHR34835">
    <property type="entry name" value="OS07G0283600 PROTEIN-RELATED"/>
    <property type="match status" value="1"/>
</dbReference>
<dbReference type="AlphaFoldDB" id="A0A843WU66"/>
<evidence type="ECO:0000256" key="2">
    <source>
        <dbReference type="ARBA" id="ARBA00022670"/>
    </source>
</evidence>
<dbReference type="Gene3D" id="3.40.395.10">
    <property type="entry name" value="Adenoviral Proteinase, Chain A"/>
    <property type="match status" value="1"/>
</dbReference>
<gene>
    <name evidence="6" type="ORF">Taro_044292</name>
</gene>
<dbReference type="PROSITE" id="PS50600">
    <property type="entry name" value="ULP_PROTEASE"/>
    <property type="match status" value="1"/>
</dbReference>
<dbReference type="OrthoDB" id="723791at2759"/>
<dbReference type="Pfam" id="PF02902">
    <property type="entry name" value="Peptidase_C48"/>
    <property type="match status" value="1"/>
</dbReference>
<evidence type="ECO:0000259" key="5">
    <source>
        <dbReference type="PROSITE" id="PS50600"/>
    </source>
</evidence>
<keyword evidence="7" id="KW-1185">Reference proteome</keyword>
<keyword evidence="3" id="KW-0378">Hydrolase</keyword>
<dbReference type="EMBL" id="NMUH01004963">
    <property type="protein sequence ID" value="MQM11386.1"/>
    <property type="molecule type" value="Genomic_DNA"/>
</dbReference>
<organism evidence="6 7">
    <name type="scientific">Colocasia esculenta</name>
    <name type="common">Wild taro</name>
    <name type="synonym">Arum esculentum</name>
    <dbReference type="NCBI Taxonomy" id="4460"/>
    <lineage>
        <taxon>Eukaryota</taxon>
        <taxon>Viridiplantae</taxon>
        <taxon>Streptophyta</taxon>
        <taxon>Embryophyta</taxon>
        <taxon>Tracheophyta</taxon>
        <taxon>Spermatophyta</taxon>
        <taxon>Magnoliopsida</taxon>
        <taxon>Liliopsida</taxon>
        <taxon>Araceae</taxon>
        <taxon>Aroideae</taxon>
        <taxon>Colocasieae</taxon>
        <taxon>Colocasia</taxon>
    </lineage>
</organism>
<comment type="caution">
    <text evidence="6">The sequence shown here is derived from an EMBL/GenBank/DDBJ whole genome shotgun (WGS) entry which is preliminary data.</text>
</comment>
<dbReference type="InterPro" id="IPR003653">
    <property type="entry name" value="Peptidase_C48_C"/>
</dbReference>
<reference evidence="6" key="1">
    <citation type="submission" date="2017-07" db="EMBL/GenBank/DDBJ databases">
        <title>Taro Niue Genome Assembly and Annotation.</title>
        <authorList>
            <person name="Atibalentja N."/>
            <person name="Keating K."/>
            <person name="Fields C.J."/>
        </authorList>
    </citation>
    <scope>NUCLEOTIDE SEQUENCE</scope>
    <source>
        <strain evidence="6">Niue_2</strain>
        <tissue evidence="6">Leaf</tissue>
    </source>
</reference>
<keyword evidence="2" id="KW-0645">Protease</keyword>
<evidence type="ECO:0000313" key="6">
    <source>
        <dbReference type="EMBL" id="MQM11386.1"/>
    </source>
</evidence>
<sequence length="686" mass="78976">MRRTTFFPYVNNIPRRAFNISFVEQIILGWEGEDIFKFGRTIIPFTADDVALILGVPSVGLDVPINGPVQKSVLHSHFSNTEKFDREGIKKLIRGIIKSNETDDVANTVRLWILLLLSTFLAPRTNFTCPPQMLHCLDDLNRVKDFAWAAGFQKLILNKMGDAHEAAMNNICGVKTLAKRNYKSDLEGKRFIYGCSAALCVWLLEHTRLQTPINKIVFPRILRWEGPKKRKVQHMAKNLTSDQILLRLIPHSEEEWLLSGLESSNKVVEGGEEEEEERREKKKEEDRKESEETGEMSPSKWSTVMSEMRNELRGVVCRIEERDMQTRRELEEFGTKLDSLFKQLKSYMAERKSSTTAPQNEGKGMTNMGQTEEGRDSSTSPAPMDVDELEKVVQMVVNVGTLNREEEKEEYEVLAVEEEENPEPTISIKHGQQLLESRRDFSGNDLLPEEQKQIVHSFLSQTIDWTKVMNNRWDGYVTRQHVHDILFGKVIVDDAIDIGYQFLIEKMENSPNQYHTCTYTPALLVHSFQSRKAKIMERVKMMESSLPNIASKANIDKVDLLFFVLYTSNHWHLLVIDVKKKRATSYNSIKGSSKYMAAARRWVTLLDAFFKFCGIIDDPLELVYDDQCPDQSYDSADCALFVIKFMETISRKGEIEWTFNQADMKYMRAQFAIEILTHASAKSLTM</sequence>
<protein>
    <recommendedName>
        <fullName evidence="5">Ubiquitin-like protease family profile domain-containing protein</fullName>
    </recommendedName>
</protein>